<keyword evidence="3" id="KW-1185">Reference proteome</keyword>
<evidence type="ECO:0000313" key="3">
    <source>
        <dbReference type="Proteomes" id="UP001203338"/>
    </source>
</evidence>
<comment type="caution">
    <text evidence="2">The sequence shown here is derived from an EMBL/GenBank/DDBJ whole genome shotgun (WGS) entry which is preliminary data.</text>
</comment>
<feature type="region of interest" description="Disordered" evidence="1">
    <location>
        <begin position="1"/>
        <end position="75"/>
    </location>
</feature>
<name>A0ABT0PF01_9GAMM</name>
<dbReference type="RefSeq" id="WP_249697996.1">
    <property type="nucleotide sequence ID" value="NZ_JAMFLX010000004.1"/>
</dbReference>
<reference evidence="2 3" key="1">
    <citation type="submission" date="2022-05" db="EMBL/GenBank/DDBJ databases">
        <authorList>
            <person name="Park J.-S."/>
        </authorList>
    </citation>
    <scope>NUCLEOTIDE SEQUENCE [LARGE SCALE GENOMIC DNA]</scope>
    <source>
        <strain evidence="2 3">2012CJ34-2</strain>
    </source>
</reference>
<dbReference type="InterPro" id="IPR011990">
    <property type="entry name" value="TPR-like_helical_dom_sf"/>
</dbReference>
<dbReference type="SUPFAM" id="SSF48452">
    <property type="entry name" value="TPR-like"/>
    <property type="match status" value="1"/>
</dbReference>
<protein>
    <submittedName>
        <fullName evidence="2">Uncharacterized protein</fullName>
    </submittedName>
</protein>
<dbReference type="Proteomes" id="UP001203338">
    <property type="component" value="Unassembled WGS sequence"/>
</dbReference>
<feature type="region of interest" description="Disordered" evidence="1">
    <location>
        <begin position="2501"/>
        <end position="2551"/>
    </location>
</feature>
<dbReference type="EMBL" id="JAMFLX010000004">
    <property type="protein sequence ID" value="MCL6269113.1"/>
    <property type="molecule type" value="Genomic_DNA"/>
</dbReference>
<evidence type="ECO:0000313" key="2">
    <source>
        <dbReference type="EMBL" id="MCL6269113.1"/>
    </source>
</evidence>
<proteinExistence type="predicted"/>
<gene>
    <name evidence="2" type="ORF">M3P05_04045</name>
</gene>
<sequence>MGPTAGAGLAGSNSYERGMPTQKSEDAAGIPAVRSTIEQTEQKSIKYEESEEAASVKSGKQITGNQDDSEKYGKPVVEREVMPDEPRIKLNPVVNTTPAAPVNPVQYLQEAKECLNADNFQGALDVFNSRLNQDFHQLSPLDQYQAAYIRLQAMLKVAIGTTNTELIKALATFNDISQELLWQQKITLAKLQSQNAELLCLMRQALLQPHTNLTAEVFDNEEVEFVKIISKPIYRGLTIELTSSQCNNHGWTNFWKGLASFRQNKFGEAKEHFRKAHKREISQAAPWLALCIMSFAHGDMTKSIENRPLDSNPEEAKKELLLAVELGEPAACVLLEEKEKIASERGKTKERNDYHQIGSMLGSASCCCGLAMAKAGVMFSMDMQISKGNVPEALDYLLMAKQAYDRRIACPAIPSHPILLALNIPNDKTSSPTDSQRVMNGDEILMKREFLGMNEHGKTMLPKNIYRILGFGCSQQFKEGIEELTKLPENKMNMHWAACLMGLLSDDDHNHEQALRILDRYSLNFNQFTADAAALIRNSRSKNDRLAAYRAECTYKRKMAEEFCSKDEIDGQKHERLREHYRQHLEARGYLHKAYNEVYYHEQPYCCRRGKEITYRSLILGRVLYLPFQRHGSLEGLAENGFPPACMLLARIAIEENKEAPDKWLSNLPLATLPEAELLKSFYHGGQKPSIQRVLSNINSCFRYLDLYGGTKDGDTFDLKNPHNEKVLKHFRQFATEAECRLLRTDPGASPCALRMKSYAESCSDPCIAIDCLYRAFWMTGDCAIAASLTNKLQQHGRPIEALQVERVVCNEYREKNLVTTYKSPDSNLEFKYMPIYTNQSSNPKPPQLPDEKKEKEEIRQLFQDVEEATKITCYLEHSNKEELLELYEQYSILAERVLAAKDVQEIEEKDQQLVGQLFYCLGMVCHYLKRTSEAGDFLILAAEKYACAESYFPAAVYCWDRNNTLQAKNFVDKAPDGNALVEIWKKELNLQYNLIDEWTDEACTKPDDFDTFLEKAEELAKDGNAAGFSYMLRAFHMKITQEEQSLPYDDSARTWALSRHEMLQRRILAMKSPAILPMLFNSLFVGNSKLFPLSPYRLLNVLRDVKAPKCRTPLLLSGAHDSEHMIKAMNDAPITQENWFFEMIINGLYKDAENDYGIYMNMLQLNGVLADTPYFKTKFLDTLLPSMSKLNPALLDFAKGQLSECGEKLAKVLKAKGDSPDNIKLLVCQLHVYSGSHQLSDEELKSHLKELRGKGYSCAGTCQGILDLNKGQRQNALSHFLKAATCSAFDPEAAHLAALLKLKRPCCTEGRKLLTKAVDVSYEPALCLKAVGLIKDKKFDEALKIVDVPWLQNHPEAIALKTWIQWQENQSDQELCQALKKHCSSENPQVLFRLLTLSIHSPSFFGEIDVPSVIISLLNSLDSASLHFLQADPDLTVVNDYLRITIIEEDMKSAADGKSQISLKMKAEQLICKLNPSVSSETIWTLPSGRLLETRLTECATQLYEKIMEEDCRQMHVQRKNLETIYQGTPKVINPEHCYQIALKHNLASTKGRSNALHWLTDFVSDSDIETLLDRALNEAYKQHPVKWAWIGKLAEKLASLDYSGRHEGVNSGCIEILLQCIKRITKGAKADEAGALLHLLNYIKGSKEALDKISDTDIVDLIERCQKEPSCQNLTIQMAELLDSRMQNNEIDKASKEFAQRTAEVMYKYYRGSKKDKACSWLFYMEGDSAVLRVQAELAELLKNNPPDKAFIQTVYQTAKRTFHDFPGVKGEMVAVAMDYAVEDGDKEWLNWLDGMQRKVSPCQLKPKTCVALSCLRISEGQNVDDVFQQLLVPQMTGSSCYDVLDEVIQCTLVKNTFPEEYFNNFIYCFEESGNVGSNKSREQMEYIDRIQKDQLQDFVVLISRETNQERRVARLLRCGEKHPRSLLKLETSSVLEIYREAEAESKCHDAALTILFQRFEKQKFDEAICLHMVRYFSKKLQKNQSKSQEQYLSVCETLTEKEETATLVFETLDEIVDKFSHSYQAKITAIKERCWITYQLSKSVHRVIPELLKECDDLLEKEDEVRGRTEIEGRKRLDLIKRMELWIKHHKASDLHYSKDSLDEKIKRLNSSAQSIEVREKLDAWETEKDLGAKLRLTDELMKIDAEQYRLSDKDRKNLSKLSSWKDEEIAKVNSMIQQLKIGYPDIDLLKMSVETLKQLPESFPEKACLTDAISTARESKISYGIKTSYTLLEQLKTTRSDNTQARESLDEQEQILENLSDLLPSKLDKRLSQRYQKMLEVKKNVLNAVAFKEYLSQKTTMLLQMESFQESIQNMKMDDLDRISVTIKDFMTEDESIGITADVLAEKHRLQNAITLYRAGISLYQHKDCETAFAHLIQLQEDGALPVIINQYALNGYELVWTVCDQVIKAQNCKSKSKRHYQQCELLLQTVVGSSKDTEDKARVRLAQFYESTDFQDKAKIEWTRLLDSSDPFVQAAIPEKVKGLYLAGAIETRVKTTSTHSPEQLIPGDKEDSPPQAKSKKPKKDKPDSGTRGSVPVTTGGATPPKVRLTPAIRLASLDQDLVEKKYSDAVDKMLQLVSCLRSFEEQDMRKLKEIIVKHETVKNVAVQREFKSLKGKIAPLLSVYDAKKLQSQLRNIQDFGDELDHIKEEFEKINKISKPKHDLKKTLFAIEIMLNQADIARDVKQKEELFFRGSDLSIDDLNNISEVMNLQSKPSETISECFPCMKSTCEMAPYLDWGAQLLIVLQEMKRGVTADGEIDVVCSYVPVSKRPCSSRIMNLLLEHLRCLTSGVVGMIESDPEQLDSCYKDLSILNFLAGQLSKIKTEYSEPSLIIVQQIKETRKLIQECYTKTLQNKHHSEFVPLEGLNFLKRDEGKASGFELCTDTLERVCGCCNFDSLIHSYTDKMDDVVLDQLCSALKEHLSKYPETPYKLSFVRCRIEQMMSIFYSKVDQKYYR</sequence>
<evidence type="ECO:0000256" key="1">
    <source>
        <dbReference type="SAM" id="MobiDB-lite"/>
    </source>
</evidence>
<accession>A0ABT0PF01</accession>
<organism evidence="2 3">
    <name type="scientific">Parendozoicomonas callyspongiae</name>
    <dbReference type="NCBI Taxonomy" id="2942213"/>
    <lineage>
        <taxon>Bacteria</taxon>
        <taxon>Pseudomonadati</taxon>
        <taxon>Pseudomonadota</taxon>
        <taxon>Gammaproteobacteria</taxon>
        <taxon>Oceanospirillales</taxon>
        <taxon>Endozoicomonadaceae</taxon>
        <taxon>Parendozoicomonas</taxon>
    </lineage>
</organism>